<feature type="domain" description="Mandelate racemase/muconate lactonizing enzyme C-terminal" evidence="6">
    <location>
        <begin position="140"/>
        <end position="239"/>
    </location>
</feature>
<dbReference type="Gene3D" id="3.20.20.120">
    <property type="entry name" value="Enolase-like C-terminal domain"/>
    <property type="match status" value="1"/>
</dbReference>
<sequence>MHIADIETERLSVPLKKPFKTALRTVDTAHSVIVRIVCDDGKVGWGEAPPTVAITGDSLESIEAFIQLVRPRLIGQDPLDAERLFALLQRSAVNNTSGKAAIDMALYDLIAQSCSLPLYRLLGGYRSEIETDYTVSVNDPAEMADDAAGYVQSGFSVLKIKVGLDDISTDLQRVRSIRERIGPDIKLRIDANQGWEAKSAIRAIRAMEDAGFDIELVEQPVQARDFVGMKQVTDAVDTPIMADESLFSPADALELLNHRAVDLFNIKLMKSGGISRADTINRIAESCGVECMMGSMVESRIAITAASHFAAAKRNVTRIDFDAPLMTVYDAVCGGAVYEGSRIRLPSVPGLGITGLNRQLR</sequence>
<keyword evidence="8" id="KW-1185">Reference proteome</keyword>
<dbReference type="SFLD" id="SFLDG00180">
    <property type="entry name" value="muconate_cycloisomerase"/>
    <property type="match status" value="1"/>
</dbReference>
<comment type="similarity">
    <text evidence="1 5">Belongs to the mandelate racemase/muconate lactonizing enzyme family.</text>
</comment>
<dbReference type="RefSeq" id="WP_344914262.1">
    <property type="nucleotide sequence ID" value="NZ_BAAAYO010000013.1"/>
</dbReference>
<dbReference type="InterPro" id="IPR029065">
    <property type="entry name" value="Enolase_C-like"/>
</dbReference>
<evidence type="ECO:0000313" key="8">
    <source>
        <dbReference type="Proteomes" id="UP001589619"/>
    </source>
</evidence>
<dbReference type="SUPFAM" id="SSF51604">
    <property type="entry name" value="Enolase C-terminal domain-like"/>
    <property type="match status" value="1"/>
</dbReference>
<evidence type="ECO:0000256" key="5">
    <source>
        <dbReference type="RuleBase" id="RU366006"/>
    </source>
</evidence>
<dbReference type="SFLD" id="SFLDS00001">
    <property type="entry name" value="Enolase"/>
    <property type="match status" value="1"/>
</dbReference>
<dbReference type="EC" id="5.1.1.-" evidence="5"/>
<dbReference type="InterPro" id="IPR013341">
    <property type="entry name" value="Mandelate_racemase_N_dom"/>
</dbReference>
<keyword evidence="4 5" id="KW-0413">Isomerase</keyword>
<dbReference type="InterPro" id="IPR034603">
    <property type="entry name" value="Dipeptide_epimerase"/>
</dbReference>
<gene>
    <name evidence="7" type="ORF">ACFFNY_21475</name>
</gene>
<evidence type="ECO:0000256" key="4">
    <source>
        <dbReference type="ARBA" id="ARBA00023235"/>
    </source>
</evidence>
<evidence type="ECO:0000259" key="6">
    <source>
        <dbReference type="SMART" id="SM00922"/>
    </source>
</evidence>
<dbReference type="Pfam" id="PF02746">
    <property type="entry name" value="MR_MLE_N"/>
    <property type="match status" value="1"/>
</dbReference>
<dbReference type="SMART" id="SM00922">
    <property type="entry name" value="MR_MLE"/>
    <property type="match status" value="1"/>
</dbReference>
<dbReference type="InterPro" id="IPR029017">
    <property type="entry name" value="Enolase-like_N"/>
</dbReference>
<evidence type="ECO:0000313" key="7">
    <source>
        <dbReference type="EMBL" id="MFB9754147.1"/>
    </source>
</evidence>
<dbReference type="InterPro" id="IPR013342">
    <property type="entry name" value="Mandelate_racemase_C"/>
</dbReference>
<name>A0ABV5W161_9BACL</name>
<dbReference type="SFLD" id="SFLDF00009">
    <property type="entry name" value="o-succinylbenzoate_synthase"/>
    <property type="match status" value="1"/>
</dbReference>
<evidence type="ECO:0000256" key="1">
    <source>
        <dbReference type="ARBA" id="ARBA00008031"/>
    </source>
</evidence>
<dbReference type="CDD" id="cd03319">
    <property type="entry name" value="L-Ala-DL-Glu_epimerase"/>
    <property type="match status" value="1"/>
</dbReference>
<evidence type="ECO:0000256" key="3">
    <source>
        <dbReference type="ARBA" id="ARBA00022842"/>
    </source>
</evidence>
<dbReference type="EMBL" id="JBHMAG010000014">
    <property type="protein sequence ID" value="MFB9754147.1"/>
    <property type="molecule type" value="Genomic_DNA"/>
</dbReference>
<evidence type="ECO:0000256" key="2">
    <source>
        <dbReference type="ARBA" id="ARBA00022723"/>
    </source>
</evidence>
<organism evidence="7 8">
    <name type="scientific">Paenibacillus hodogayensis</name>
    <dbReference type="NCBI Taxonomy" id="279208"/>
    <lineage>
        <taxon>Bacteria</taxon>
        <taxon>Bacillati</taxon>
        <taxon>Bacillota</taxon>
        <taxon>Bacilli</taxon>
        <taxon>Bacillales</taxon>
        <taxon>Paenibacillaceae</taxon>
        <taxon>Paenibacillus</taxon>
    </lineage>
</organism>
<dbReference type="Proteomes" id="UP001589619">
    <property type="component" value="Unassembled WGS sequence"/>
</dbReference>
<dbReference type="InterPro" id="IPR036849">
    <property type="entry name" value="Enolase-like_C_sf"/>
</dbReference>
<dbReference type="SUPFAM" id="SSF54826">
    <property type="entry name" value="Enolase N-terminal domain-like"/>
    <property type="match status" value="1"/>
</dbReference>
<proteinExistence type="inferred from homology"/>
<dbReference type="Gene3D" id="3.30.390.10">
    <property type="entry name" value="Enolase-like, N-terminal domain"/>
    <property type="match status" value="1"/>
</dbReference>
<reference evidence="7 8" key="1">
    <citation type="submission" date="2024-09" db="EMBL/GenBank/DDBJ databases">
        <authorList>
            <person name="Sun Q."/>
            <person name="Mori K."/>
        </authorList>
    </citation>
    <scope>NUCLEOTIDE SEQUENCE [LARGE SCALE GENOMIC DNA]</scope>
    <source>
        <strain evidence="7 8">JCM 12520</strain>
    </source>
</reference>
<dbReference type="Pfam" id="PF13378">
    <property type="entry name" value="MR_MLE_C"/>
    <property type="match status" value="1"/>
</dbReference>
<accession>A0ABV5W161</accession>
<comment type="caution">
    <text evidence="7">The sequence shown here is derived from an EMBL/GenBank/DDBJ whole genome shotgun (WGS) entry which is preliminary data.</text>
</comment>
<comment type="cofactor">
    <cofactor evidence="5">
        <name>Mg(2+)</name>
        <dbReference type="ChEBI" id="CHEBI:18420"/>
    </cofactor>
    <text evidence="5">Binds 1 Mg(2+) ion per subunit.</text>
</comment>
<keyword evidence="2 5" id="KW-0479">Metal-binding</keyword>
<dbReference type="PANTHER" id="PTHR48073">
    <property type="entry name" value="O-SUCCINYLBENZOATE SYNTHASE-RELATED"/>
    <property type="match status" value="1"/>
</dbReference>
<dbReference type="PANTHER" id="PTHR48073:SF2">
    <property type="entry name" value="O-SUCCINYLBENZOATE SYNTHASE"/>
    <property type="match status" value="1"/>
</dbReference>
<protein>
    <recommendedName>
        <fullName evidence="5">Dipeptide epimerase</fullName>
        <ecNumber evidence="5">5.1.1.-</ecNumber>
    </recommendedName>
</protein>
<keyword evidence="3 5" id="KW-0460">Magnesium</keyword>